<sequence length="505" mass="56574">MDYSSDTIANRDDAIPVLHPPSKSENPPPLPPRSKSPQRKRDILRDQAGKLKEKLEQHVPSEAQGQSLQDRLLNGLMAQIIPPEDLSDNDGNSNDSDQRGSAESQKDRRSRTYVSRPNFSIQTMSSNFRRFNARVGVVFVLQNRLIHLFTWRQPTATLSFLALYTLLTLNPHLLPLLPFLGLLFYILIPSFLARHPAPANDPRVEPASATLEGPPVAPPSRVRPAPEMSKDFFRNMRDLQNSMEDFSALHDLGNEWVTPYTNFSDEGVSSGLFLGVLGLAALALVGSEIVPWRVVGLVAGWGGVLAGHPGLQGVVGGSRSWIQLLIEGQNLLAKIGYLVENDIILDAPPEVRQVEVFELQKFHAYSGTWEPWLFSPSAYDPLSPARIGGARAKGTQFFDDVREPAGWVWKEKKWKLDLESREWVEERMIVGVDVEVEGGRWVYDFPVERVEEMAGAGAKEGGRKGVRPKSGWEEGDGMTGRGEWRRRRWVRLVERRGLRKEGGLR</sequence>
<dbReference type="GO" id="GO:0005778">
    <property type="term" value="C:peroxisomal membrane"/>
    <property type="evidence" value="ECO:0007669"/>
    <property type="project" value="TreeGrafter"/>
</dbReference>
<name>A0AAN7TQQ9_9PEZI</name>
<dbReference type="GO" id="GO:0007031">
    <property type="term" value="P:peroxisome organization"/>
    <property type="evidence" value="ECO:0007669"/>
    <property type="project" value="UniProtKB-ARBA"/>
</dbReference>
<keyword evidence="4 6" id="KW-0472">Membrane</keyword>
<feature type="compositionally biased region" description="Basic and acidic residues" evidence="5">
    <location>
        <begin position="96"/>
        <end position="107"/>
    </location>
</feature>
<feature type="region of interest" description="Disordered" evidence="5">
    <location>
        <begin position="82"/>
        <end position="116"/>
    </location>
</feature>
<dbReference type="Proteomes" id="UP001310890">
    <property type="component" value="Unassembled WGS sequence"/>
</dbReference>
<feature type="domain" description="TECPR1-like DysF" evidence="7">
    <location>
        <begin position="119"/>
        <end position="491"/>
    </location>
</feature>
<comment type="caution">
    <text evidence="8">The sequence shown here is derived from an EMBL/GenBank/DDBJ whole genome shotgun (WGS) entry which is preliminary data.</text>
</comment>
<evidence type="ECO:0000256" key="4">
    <source>
        <dbReference type="ARBA" id="ARBA00023136"/>
    </source>
</evidence>
<feature type="transmembrane region" description="Helical" evidence="6">
    <location>
        <begin position="172"/>
        <end position="193"/>
    </location>
</feature>
<evidence type="ECO:0000313" key="8">
    <source>
        <dbReference type="EMBL" id="KAK5114160.1"/>
    </source>
</evidence>
<comment type="subcellular location">
    <subcellularLocation>
        <location evidence="1">Membrane</location>
        <topology evidence="1">Multi-pass membrane protein</topology>
    </subcellularLocation>
</comment>
<organism evidence="8 9">
    <name type="scientific">Meristemomyces frigidus</name>
    <dbReference type="NCBI Taxonomy" id="1508187"/>
    <lineage>
        <taxon>Eukaryota</taxon>
        <taxon>Fungi</taxon>
        <taxon>Dikarya</taxon>
        <taxon>Ascomycota</taxon>
        <taxon>Pezizomycotina</taxon>
        <taxon>Dothideomycetes</taxon>
        <taxon>Dothideomycetidae</taxon>
        <taxon>Mycosphaerellales</taxon>
        <taxon>Teratosphaeriaceae</taxon>
        <taxon>Meristemomyces</taxon>
    </lineage>
</organism>
<dbReference type="Pfam" id="PF06398">
    <property type="entry name" value="Pex24p"/>
    <property type="match status" value="1"/>
</dbReference>
<dbReference type="AlphaFoldDB" id="A0AAN7TQQ9"/>
<evidence type="ECO:0000256" key="6">
    <source>
        <dbReference type="SAM" id="Phobius"/>
    </source>
</evidence>
<reference evidence="8" key="1">
    <citation type="submission" date="2023-08" db="EMBL/GenBank/DDBJ databases">
        <title>Black Yeasts Isolated from many extreme environments.</title>
        <authorList>
            <person name="Coleine C."/>
            <person name="Stajich J.E."/>
            <person name="Selbmann L."/>
        </authorList>
    </citation>
    <scope>NUCLEOTIDE SEQUENCE</scope>
    <source>
        <strain evidence="8">CCFEE 5401</strain>
    </source>
</reference>
<evidence type="ECO:0000256" key="5">
    <source>
        <dbReference type="SAM" id="MobiDB-lite"/>
    </source>
</evidence>
<keyword evidence="2 6" id="KW-0812">Transmembrane</keyword>
<dbReference type="InterPro" id="IPR010482">
    <property type="entry name" value="TECPR1-like_DysF"/>
</dbReference>
<dbReference type="PANTHER" id="PTHR28304">
    <property type="entry name" value="PEROXISOMAL MEMBRANE PROTEIN PEX29"/>
    <property type="match status" value="1"/>
</dbReference>
<keyword evidence="3 6" id="KW-1133">Transmembrane helix</keyword>
<feature type="region of interest" description="Disordered" evidence="5">
    <location>
        <begin position="456"/>
        <end position="481"/>
    </location>
</feature>
<feature type="region of interest" description="Disordered" evidence="5">
    <location>
        <begin position="1"/>
        <end position="66"/>
    </location>
</feature>
<evidence type="ECO:0000256" key="3">
    <source>
        <dbReference type="ARBA" id="ARBA00022989"/>
    </source>
</evidence>
<gene>
    <name evidence="8" type="ORF">LTR62_002730</name>
</gene>
<dbReference type="PANTHER" id="PTHR28304:SF2">
    <property type="entry name" value="PEROXISOMAL MEMBRANE PROTEIN PEX29"/>
    <property type="match status" value="1"/>
</dbReference>
<evidence type="ECO:0000259" key="7">
    <source>
        <dbReference type="Pfam" id="PF06398"/>
    </source>
</evidence>
<evidence type="ECO:0000256" key="2">
    <source>
        <dbReference type="ARBA" id="ARBA00022692"/>
    </source>
</evidence>
<feature type="region of interest" description="Disordered" evidence="5">
    <location>
        <begin position="202"/>
        <end position="225"/>
    </location>
</feature>
<evidence type="ECO:0000256" key="1">
    <source>
        <dbReference type="ARBA" id="ARBA00004141"/>
    </source>
</evidence>
<dbReference type="EMBL" id="JAVRRL010000019">
    <property type="protein sequence ID" value="KAK5114160.1"/>
    <property type="molecule type" value="Genomic_DNA"/>
</dbReference>
<evidence type="ECO:0000313" key="9">
    <source>
        <dbReference type="Proteomes" id="UP001310890"/>
    </source>
</evidence>
<proteinExistence type="predicted"/>
<feature type="compositionally biased region" description="Basic and acidic residues" evidence="5">
    <location>
        <begin position="39"/>
        <end position="59"/>
    </location>
</feature>
<protein>
    <recommendedName>
        <fullName evidence="7">TECPR1-like DysF domain-containing protein</fullName>
    </recommendedName>
</protein>
<accession>A0AAN7TQQ9</accession>
<dbReference type="InterPro" id="IPR052816">
    <property type="entry name" value="Peroxisomal_Membrane_PEX28-32"/>
</dbReference>